<sequence>MKQNLVFRNASINKIFDMNLNFLIIKLLKQYKSLHFCAKPPGLPAKSPPANSWPFFYTVQYLDRQADRLNDRLKPSA</sequence>
<comment type="caution">
    <text evidence="1">The sequence shown here is derived from an EMBL/GenBank/DDBJ whole genome shotgun (WGS) entry which is preliminary data.</text>
</comment>
<organism evidence="1 2">
    <name type="scientific">Brachionus plicatilis</name>
    <name type="common">Marine rotifer</name>
    <name type="synonym">Brachionus muelleri</name>
    <dbReference type="NCBI Taxonomy" id="10195"/>
    <lineage>
        <taxon>Eukaryota</taxon>
        <taxon>Metazoa</taxon>
        <taxon>Spiralia</taxon>
        <taxon>Gnathifera</taxon>
        <taxon>Rotifera</taxon>
        <taxon>Eurotatoria</taxon>
        <taxon>Monogononta</taxon>
        <taxon>Pseudotrocha</taxon>
        <taxon>Ploima</taxon>
        <taxon>Brachionidae</taxon>
        <taxon>Brachionus</taxon>
    </lineage>
</organism>
<gene>
    <name evidence="1" type="ORF">BpHYR1_027542</name>
</gene>
<protein>
    <submittedName>
        <fullName evidence="1">Uncharacterized protein</fullName>
    </submittedName>
</protein>
<proteinExistence type="predicted"/>
<dbReference type="EMBL" id="REGN01001051">
    <property type="protein sequence ID" value="RNA37389.1"/>
    <property type="molecule type" value="Genomic_DNA"/>
</dbReference>
<reference evidence="1 2" key="1">
    <citation type="journal article" date="2018" name="Sci. Rep.">
        <title>Genomic signatures of local adaptation to the degree of environmental predictability in rotifers.</title>
        <authorList>
            <person name="Franch-Gras L."/>
            <person name="Hahn C."/>
            <person name="Garcia-Roger E.M."/>
            <person name="Carmona M.J."/>
            <person name="Serra M."/>
            <person name="Gomez A."/>
        </authorList>
    </citation>
    <scope>NUCLEOTIDE SEQUENCE [LARGE SCALE GENOMIC DNA]</scope>
    <source>
        <strain evidence="1">HYR1</strain>
    </source>
</reference>
<keyword evidence="2" id="KW-1185">Reference proteome</keyword>
<evidence type="ECO:0000313" key="1">
    <source>
        <dbReference type="EMBL" id="RNA37389.1"/>
    </source>
</evidence>
<dbReference type="AlphaFoldDB" id="A0A3M7SNS5"/>
<evidence type="ECO:0000313" key="2">
    <source>
        <dbReference type="Proteomes" id="UP000276133"/>
    </source>
</evidence>
<name>A0A3M7SNS5_BRAPC</name>
<dbReference type="Proteomes" id="UP000276133">
    <property type="component" value="Unassembled WGS sequence"/>
</dbReference>
<accession>A0A3M7SNS5</accession>